<gene>
    <name evidence="1" type="ORF">MNB_SV-6-862</name>
</gene>
<proteinExistence type="predicted"/>
<reference evidence="1" key="1">
    <citation type="submission" date="2016-10" db="EMBL/GenBank/DDBJ databases">
        <authorList>
            <person name="de Groot N.N."/>
        </authorList>
    </citation>
    <scope>NUCLEOTIDE SEQUENCE</scope>
</reference>
<organism evidence="1">
    <name type="scientific">hydrothermal vent metagenome</name>
    <dbReference type="NCBI Taxonomy" id="652676"/>
    <lineage>
        <taxon>unclassified sequences</taxon>
        <taxon>metagenomes</taxon>
        <taxon>ecological metagenomes</taxon>
    </lineage>
</organism>
<evidence type="ECO:0000313" key="1">
    <source>
        <dbReference type="EMBL" id="SFV53533.1"/>
    </source>
</evidence>
<accession>A0A1W1BJ52</accession>
<dbReference type="EMBL" id="FPHC01000029">
    <property type="protein sequence ID" value="SFV53533.1"/>
    <property type="molecule type" value="Genomic_DNA"/>
</dbReference>
<protein>
    <submittedName>
        <fullName evidence="1">Uncharacterized protein</fullName>
    </submittedName>
</protein>
<sequence length="40" mass="4567">MIPLLEVTFQGHRTTKLQYLGEIKISLPQSYSFSIVTAKK</sequence>
<name>A0A1W1BJ52_9ZZZZ</name>
<dbReference type="AlphaFoldDB" id="A0A1W1BJ52"/>